<dbReference type="AlphaFoldDB" id="A0AAE0FLZ0"/>
<dbReference type="Proteomes" id="UP001190700">
    <property type="component" value="Unassembled WGS sequence"/>
</dbReference>
<feature type="compositionally biased region" description="Basic and acidic residues" evidence="1">
    <location>
        <begin position="25"/>
        <end position="41"/>
    </location>
</feature>
<feature type="region of interest" description="Disordered" evidence="1">
    <location>
        <begin position="1"/>
        <end position="55"/>
    </location>
</feature>
<comment type="caution">
    <text evidence="2">The sequence shown here is derived from an EMBL/GenBank/DDBJ whole genome shotgun (WGS) entry which is preliminary data.</text>
</comment>
<reference evidence="2 3" key="1">
    <citation type="journal article" date="2015" name="Genome Biol. Evol.">
        <title>Comparative Genomics of a Bacterivorous Green Alga Reveals Evolutionary Causalities and Consequences of Phago-Mixotrophic Mode of Nutrition.</title>
        <authorList>
            <person name="Burns J.A."/>
            <person name="Paasch A."/>
            <person name="Narechania A."/>
            <person name="Kim E."/>
        </authorList>
    </citation>
    <scope>NUCLEOTIDE SEQUENCE [LARGE SCALE GENOMIC DNA]</scope>
    <source>
        <strain evidence="2 3">PLY_AMNH</strain>
    </source>
</reference>
<evidence type="ECO:0000313" key="2">
    <source>
        <dbReference type="EMBL" id="KAK3261411.1"/>
    </source>
</evidence>
<name>A0AAE0FLZ0_9CHLO</name>
<protein>
    <submittedName>
        <fullName evidence="2">Uncharacterized protein</fullName>
    </submittedName>
</protein>
<sequence length="117" mass="12893">MNTPSPPSSEAETILSVEVDNPGTPEKEPKLEERYDAHSERISPATGKGGWPGGGYTRTPGLIWEELRDQVVDPLTVAQKEMKTVTILLSLLGDLLLDLLSSHRVDLVDLVEVEPYR</sequence>
<evidence type="ECO:0000313" key="3">
    <source>
        <dbReference type="Proteomes" id="UP001190700"/>
    </source>
</evidence>
<dbReference type="EMBL" id="LGRX02016915">
    <property type="protein sequence ID" value="KAK3261411.1"/>
    <property type="molecule type" value="Genomic_DNA"/>
</dbReference>
<gene>
    <name evidence="2" type="ORF">CYMTET_29679</name>
</gene>
<proteinExistence type="predicted"/>
<evidence type="ECO:0000256" key="1">
    <source>
        <dbReference type="SAM" id="MobiDB-lite"/>
    </source>
</evidence>
<keyword evidence="3" id="KW-1185">Reference proteome</keyword>
<accession>A0AAE0FLZ0</accession>
<organism evidence="2 3">
    <name type="scientific">Cymbomonas tetramitiformis</name>
    <dbReference type="NCBI Taxonomy" id="36881"/>
    <lineage>
        <taxon>Eukaryota</taxon>
        <taxon>Viridiplantae</taxon>
        <taxon>Chlorophyta</taxon>
        <taxon>Pyramimonadophyceae</taxon>
        <taxon>Pyramimonadales</taxon>
        <taxon>Pyramimonadaceae</taxon>
        <taxon>Cymbomonas</taxon>
    </lineage>
</organism>